<feature type="domain" description="Double zinc ribbon" evidence="2">
    <location>
        <begin position="8"/>
        <end position="50"/>
    </location>
</feature>
<gene>
    <name evidence="3" type="ORF">JonanDRAFT_1058</name>
</gene>
<dbReference type="RefSeq" id="WP_008523068.1">
    <property type="nucleotide sequence ID" value="NZ_CM001376.1"/>
</dbReference>
<reference evidence="3 4" key="1">
    <citation type="submission" date="2011-11" db="EMBL/GenBank/DDBJ databases">
        <title>The Noncontiguous Finished genome of Jonquetella anthropi DSM 22815.</title>
        <authorList>
            <consortium name="US DOE Joint Genome Institute (JGI-PGF)"/>
            <person name="Lucas S."/>
            <person name="Copeland A."/>
            <person name="Lapidus A."/>
            <person name="Glavina del Rio T."/>
            <person name="Dalin E."/>
            <person name="Tice H."/>
            <person name="Bruce D."/>
            <person name="Goodwin L."/>
            <person name="Pitluck S."/>
            <person name="Peters L."/>
            <person name="Mikhailova N."/>
            <person name="Held B."/>
            <person name="Kyrpides N."/>
            <person name="Mavromatis K."/>
            <person name="Ivanova N."/>
            <person name="Markowitz V."/>
            <person name="Cheng J.-F."/>
            <person name="Hugenholtz P."/>
            <person name="Woyke T."/>
            <person name="Wu D."/>
            <person name="Gronow S."/>
            <person name="Wellnitz S."/>
            <person name="Brambilla E."/>
            <person name="Klenk H.-P."/>
            <person name="Eisen J.A."/>
        </authorList>
    </citation>
    <scope>NUCLEOTIDE SEQUENCE [LARGE SCALE GENOMIC DNA]</scope>
    <source>
        <strain evidence="3 4">DSM 22815</strain>
    </source>
</reference>
<dbReference type="PANTHER" id="PTHR47505:SF1">
    <property type="entry name" value="DNA UTILIZATION PROTEIN YHGH"/>
    <property type="match status" value="1"/>
</dbReference>
<dbReference type="InterPro" id="IPR044005">
    <property type="entry name" value="DZR_2"/>
</dbReference>
<dbReference type="InterPro" id="IPR029057">
    <property type="entry name" value="PRTase-like"/>
</dbReference>
<dbReference type="EMBL" id="CM001376">
    <property type="protein sequence ID" value="EHM13426.1"/>
    <property type="molecule type" value="Genomic_DNA"/>
</dbReference>
<dbReference type="OrthoDB" id="5448at2"/>
<dbReference type="Gene3D" id="3.40.50.2020">
    <property type="match status" value="1"/>
</dbReference>
<evidence type="ECO:0000313" key="3">
    <source>
        <dbReference type="EMBL" id="EHM13426.1"/>
    </source>
</evidence>
<comment type="similarity">
    <text evidence="1">Belongs to the ComF/GntX family.</text>
</comment>
<dbReference type="AlphaFoldDB" id="H0UL67"/>
<organism evidence="3 4">
    <name type="scientific">Jonquetella anthropi DSM 22815</name>
    <dbReference type="NCBI Taxonomy" id="885272"/>
    <lineage>
        <taxon>Bacteria</taxon>
        <taxon>Thermotogati</taxon>
        <taxon>Synergistota</taxon>
        <taxon>Synergistia</taxon>
        <taxon>Synergistales</taxon>
        <taxon>Dethiosulfovibrionaceae</taxon>
        <taxon>Jonquetella</taxon>
    </lineage>
</organism>
<dbReference type="STRING" id="885272.JonanDRAFT_1058"/>
<dbReference type="HOGENOM" id="CLU_054549_3_1_0"/>
<evidence type="ECO:0000259" key="2">
    <source>
        <dbReference type="Pfam" id="PF18912"/>
    </source>
</evidence>
<accession>H0UL67</accession>
<dbReference type="Proteomes" id="UP000003806">
    <property type="component" value="Chromosome"/>
</dbReference>
<dbReference type="Pfam" id="PF18912">
    <property type="entry name" value="DZR_2"/>
    <property type="match status" value="1"/>
</dbReference>
<keyword evidence="3" id="KW-0808">Transferase</keyword>
<dbReference type="CDD" id="cd06223">
    <property type="entry name" value="PRTases_typeI"/>
    <property type="match status" value="1"/>
</dbReference>
<evidence type="ECO:0000313" key="4">
    <source>
        <dbReference type="Proteomes" id="UP000003806"/>
    </source>
</evidence>
<dbReference type="SUPFAM" id="SSF53271">
    <property type="entry name" value="PRTase-like"/>
    <property type="match status" value="1"/>
</dbReference>
<sequence>MDLAGALCHLLWPQQCVSCGAPGEALCSDCEAMLPPRLSPVCLVCGAPAPCKTHGVKYVLHSRTPHEGTARELVLKSKYGRWGELAYRLGQLAAEGVELSPGNWSVAAVPPRRYFWKTSFPHTLWLRRGAAAQLKLPQSSPLRWNARTERQTEKKTRTARLAMNPKSFAAADCEAKDFILIDDVTTTGTTLRLAAKTLYAAGARRVACLSWSRALSD</sequence>
<dbReference type="PANTHER" id="PTHR47505">
    <property type="entry name" value="DNA UTILIZATION PROTEIN YHGH"/>
    <property type="match status" value="1"/>
</dbReference>
<protein>
    <submittedName>
        <fullName evidence="3">Putative amidophosphoribosyltransferase</fullName>
    </submittedName>
</protein>
<dbReference type="eggNOG" id="COG1040">
    <property type="taxonomic scope" value="Bacteria"/>
</dbReference>
<keyword evidence="4" id="KW-1185">Reference proteome</keyword>
<dbReference type="GO" id="GO:0016757">
    <property type="term" value="F:glycosyltransferase activity"/>
    <property type="evidence" value="ECO:0007669"/>
    <property type="project" value="UniProtKB-KW"/>
</dbReference>
<keyword evidence="3" id="KW-0328">Glycosyltransferase</keyword>
<proteinExistence type="inferred from homology"/>
<dbReference type="InterPro" id="IPR000836">
    <property type="entry name" value="PRTase_dom"/>
</dbReference>
<evidence type="ECO:0000256" key="1">
    <source>
        <dbReference type="ARBA" id="ARBA00008007"/>
    </source>
</evidence>
<dbReference type="InterPro" id="IPR051910">
    <property type="entry name" value="ComF/GntX_DNA_util-trans"/>
</dbReference>
<name>H0UL67_9BACT</name>